<gene>
    <name evidence="2" type="ORF">SAMN04488109_1791</name>
</gene>
<dbReference type="Pfam" id="PF05099">
    <property type="entry name" value="TerB"/>
    <property type="match status" value="1"/>
</dbReference>
<dbReference type="OrthoDB" id="981499at2"/>
<evidence type="ECO:0000259" key="1">
    <source>
        <dbReference type="Pfam" id="PF05099"/>
    </source>
</evidence>
<protein>
    <submittedName>
        <fullName evidence="2">Tellurite resistance protein TerB</fullName>
    </submittedName>
</protein>
<dbReference type="Gene3D" id="1.10.3680.10">
    <property type="entry name" value="TerB-like"/>
    <property type="match status" value="1"/>
</dbReference>
<proteinExistence type="predicted"/>
<dbReference type="Proteomes" id="UP000184212">
    <property type="component" value="Unassembled WGS sequence"/>
</dbReference>
<dbReference type="CDD" id="cd07177">
    <property type="entry name" value="terB_like"/>
    <property type="match status" value="1"/>
</dbReference>
<keyword evidence="3" id="KW-1185">Reference proteome</keyword>
<evidence type="ECO:0000313" key="3">
    <source>
        <dbReference type="Proteomes" id="UP000184212"/>
    </source>
</evidence>
<feature type="domain" description="Co-chaperone DjlA N-terminal" evidence="1">
    <location>
        <begin position="17"/>
        <end position="106"/>
    </location>
</feature>
<dbReference type="InterPro" id="IPR029024">
    <property type="entry name" value="TerB-like"/>
</dbReference>
<sequence>MLDPIKLAHFRNLISLSAADGKIEELERVALSKIAYENGIPLDRLNLMLDRANEYQYLIPQDNSEKEKQLDDMIRLALVDGDFSPAERELINTVSERLGFSKPALEKLIDVVLVETNGKAGVEIR</sequence>
<name>A0A1M5MLY1_9BACT</name>
<accession>A0A1M5MLY1</accession>
<dbReference type="SUPFAM" id="SSF158682">
    <property type="entry name" value="TerB-like"/>
    <property type="match status" value="1"/>
</dbReference>
<dbReference type="RefSeq" id="WP_073132902.1">
    <property type="nucleotide sequence ID" value="NZ_FQWQ01000001.1"/>
</dbReference>
<organism evidence="2 3">
    <name type="scientific">Chryseolinea serpens</name>
    <dbReference type="NCBI Taxonomy" id="947013"/>
    <lineage>
        <taxon>Bacteria</taxon>
        <taxon>Pseudomonadati</taxon>
        <taxon>Bacteroidota</taxon>
        <taxon>Cytophagia</taxon>
        <taxon>Cytophagales</taxon>
        <taxon>Fulvivirgaceae</taxon>
        <taxon>Chryseolinea</taxon>
    </lineage>
</organism>
<dbReference type="InterPro" id="IPR007791">
    <property type="entry name" value="DjlA_N"/>
</dbReference>
<reference evidence="2 3" key="1">
    <citation type="submission" date="2016-11" db="EMBL/GenBank/DDBJ databases">
        <authorList>
            <person name="Jaros S."/>
            <person name="Januszkiewicz K."/>
            <person name="Wedrychowicz H."/>
        </authorList>
    </citation>
    <scope>NUCLEOTIDE SEQUENCE [LARGE SCALE GENOMIC DNA]</scope>
    <source>
        <strain evidence="2 3">DSM 24574</strain>
    </source>
</reference>
<evidence type="ECO:0000313" key="2">
    <source>
        <dbReference type="EMBL" id="SHG77773.1"/>
    </source>
</evidence>
<dbReference type="AlphaFoldDB" id="A0A1M5MLY1"/>
<dbReference type="EMBL" id="FQWQ01000001">
    <property type="protein sequence ID" value="SHG77773.1"/>
    <property type="molecule type" value="Genomic_DNA"/>
</dbReference>